<keyword evidence="2" id="KW-1185">Reference proteome</keyword>
<name>A0A8S4RMT0_9NEOP</name>
<sequence>MSDTCGGQNRNVNLAAVLLYAVQILDIPEIEQGYFEPGHSMMEVDSVHAHIETSSKNVNIYHPSGWYTAVRMASKSSKYDVIEMGQEMFF</sequence>
<accession>A0A8S4RMT0</accession>
<reference evidence="1" key="1">
    <citation type="submission" date="2022-03" db="EMBL/GenBank/DDBJ databases">
        <authorList>
            <person name="Lindestad O."/>
        </authorList>
    </citation>
    <scope>NUCLEOTIDE SEQUENCE</scope>
</reference>
<dbReference type="PANTHER" id="PTHR10773">
    <property type="entry name" value="DNA-DIRECTED RNA POLYMERASES I, II, AND III SUBUNIT RPABC2"/>
    <property type="match status" value="1"/>
</dbReference>
<evidence type="ECO:0000313" key="2">
    <source>
        <dbReference type="Proteomes" id="UP000838756"/>
    </source>
</evidence>
<protein>
    <submittedName>
        <fullName evidence="1">Jg3570 protein</fullName>
    </submittedName>
</protein>
<dbReference type="EMBL" id="CAKXAJ010025270">
    <property type="protein sequence ID" value="CAH2237441.1"/>
    <property type="molecule type" value="Genomic_DNA"/>
</dbReference>
<gene>
    <name evidence="1" type="primary">jg3570</name>
    <name evidence="1" type="ORF">PAEG_LOCUS14728</name>
</gene>
<dbReference type="AlphaFoldDB" id="A0A8S4RMT0"/>
<proteinExistence type="predicted"/>
<organism evidence="1 2">
    <name type="scientific">Pararge aegeria aegeria</name>
    <dbReference type="NCBI Taxonomy" id="348720"/>
    <lineage>
        <taxon>Eukaryota</taxon>
        <taxon>Metazoa</taxon>
        <taxon>Ecdysozoa</taxon>
        <taxon>Arthropoda</taxon>
        <taxon>Hexapoda</taxon>
        <taxon>Insecta</taxon>
        <taxon>Pterygota</taxon>
        <taxon>Neoptera</taxon>
        <taxon>Endopterygota</taxon>
        <taxon>Lepidoptera</taxon>
        <taxon>Glossata</taxon>
        <taxon>Ditrysia</taxon>
        <taxon>Papilionoidea</taxon>
        <taxon>Nymphalidae</taxon>
        <taxon>Satyrinae</taxon>
        <taxon>Satyrini</taxon>
        <taxon>Parargina</taxon>
        <taxon>Pararge</taxon>
    </lineage>
</organism>
<dbReference type="Proteomes" id="UP000838756">
    <property type="component" value="Unassembled WGS sequence"/>
</dbReference>
<evidence type="ECO:0000313" key="1">
    <source>
        <dbReference type="EMBL" id="CAH2237441.1"/>
    </source>
</evidence>
<dbReference type="OrthoDB" id="533763at2759"/>
<dbReference type="PANTHER" id="PTHR10773:SF19">
    <property type="match status" value="1"/>
</dbReference>
<comment type="caution">
    <text evidence="1">The sequence shown here is derived from an EMBL/GenBank/DDBJ whole genome shotgun (WGS) entry which is preliminary data.</text>
</comment>